<dbReference type="SUPFAM" id="SSF103378">
    <property type="entry name" value="2-methylcitrate dehydratase PrpD"/>
    <property type="match status" value="1"/>
</dbReference>
<dbReference type="InterPro" id="IPR042183">
    <property type="entry name" value="MmgE/PrpD_sf_1"/>
</dbReference>
<dbReference type="Pfam" id="PF19305">
    <property type="entry name" value="MmgE_PrpD_C"/>
    <property type="match status" value="1"/>
</dbReference>
<dbReference type="GO" id="GO:0016829">
    <property type="term" value="F:lyase activity"/>
    <property type="evidence" value="ECO:0007669"/>
    <property type="project" value="InterPro"/>
</dbReference>
<feature type="domain" description="MmgE/PrpD N-terminal" evidence="2">
    <location>
        <begin position="7"/>
        <end position="256"/>
    </location>
</feature>
<evidence type="ECO:0000313" key="4">
    <source>
        <dbReference type="EMBL" id="VYT74012.1"/>
    </source>
</evidence>
<reference evidence="4" key="1">
    <citation type="submission" date="2019-11" db="EMBL/GenBank/DDBJ databases">
        <authorList>
            <person name="Feng L."/>
        </authorList>
    </citation>
    <scope>NUCLEOTIDE SEQUENCE</scope>
    <source>
        <strain evidence="4">VparvulaLFYP99</strain>
    </source>
</reference>
<gene>
    <name evidence="4" type="ORF">VPLFYP99_01067</name>
</gene>
<dbReference type="Gene3D" id="1.10.4100.10">
    <property type="entry name" value="2-methylcitrate dehydratase PrpD"/>
    <property type="match status" value="1"/>
</dbReference>
<dbReference type="AlphaFoldDB" id="A0A6N2ZA57"/>
<dbReference type="InterPro" id="IPR005656">
    <property type="entry name" value="MmgE_PrpD"/>
</dbReference>
<dbReference type="EMBL" id="CACRUG010000005">
    <property type="protein sequence ID" value="VYT74012.1"/>
    <property type="molecule type" value="Genomic_DNA"/>
</dbReference>
<dbReference type="Pfam" id="PF03972">
    <property type="entry name" value="MmgE_PrpD_N"/>
    <property type="match status" value="1"/>
</dbReference>
<name>A0A6N2ZA57_VEIPA</name>
<dbReference type="InterPro" id="IPR036148">
    <property type="entry name" value="MmgE/PrpD_sf"/>
</dbReference>
<protein>
    <submittedName>
        <fullName evidence="4">MmgE/PrpD family protein</fullName>
    </submittedName>
</protein>
<organism evidence="4">
    <name type="scientific">Veillonella parvula</name>
    <name type="common">Staphylococcus parvulus</name>
    <dbReference type="NCBI Taxonomy" id="29466"/>
    <lineage>
        <taxon>Bacteria</taxon>
        <taxon>Bacillati</taxon>
        <taxon>Bacillota</taxon>
        <taxon>Negativicutes</taxon>
        <taxon>Veillonellales</taxon>
        <taxon>Veillonellaceae</taxon>
        <taxon>Veillonella</taxon>
    </lineage>
</organism>
<feature type="domain" description="MmgE/PrpD C-terminal" evidence="3">
    <location>
        <begin position="340"/>
        <end position="459"/>
    </location>
</feature>
<dbReference type="PANTHER" id="PTHR16943">
    <property type="entry name" value="2-METHYLCITRATE DEHYDRATASE-RELATED"/>
    <property type="match status" value="1"/>
</dbReference>
<comment type="similarity">
    <text evidence="1">Belongs to the PrpD family.</text>
</comment>
<evidence type="ECO:0000256" key="1">
    <source>
        <dbReference type="ARBA" id="ARBA00006174"/>
    </source>
</evidence>
<evidence type="ECO:0000259" key="3">
    <source>
        <dbReference type="Pfam" id="PF19305"/>
    </source>
</evidence>
<dbReference type="InterPro" id="IPR045337">
    <property type="entry name" value="MmgE_PrpD_C"/>
</dbReference>
<dbReference type="InterPro" id="IPR042188">
    <property type="entry name" value="MmgE/PrpD_sf_2"/>
</dbReference>
<dbReference type="Gene3D" id="3.30.1330.120">
    <property type="entry name" value="2-methylcitrate dehydratase PrpD"/>
    <property type="match status" value="1"/>
</dbReference>
<accession>A0A6N2ZA57</accession>
<dbReference type="RefSeq" id="WP_156697051.1">
    <property type="nucleotide sequence ID" value="NZ_CACRUG010000005.1"/>
</dbReference>
<proteinExistence type="inferred from homology"/>
<dbReference type="InterPro" id="IPR045336">
    <property type="entry name" value="MmgE_PrpD_N"/>
</dbReference>
<evidence type="ECO:0000259" key="2">
    <source>
        <dbReference type="Pfam" id="PF03972"/>
    </source>
</evidence>
<dbReference type="PANTHER" id="PTHR16943:SF8">
    <property type="entry name" value="2-METHYLCITRATE DEHYDRATASE"/>
    <property type="match status" value="1"/>
</dbReference>
<sequence length="496" mass="54543">MDSVTQTIVNYIEQTDVTNREDLLSVARIAFLDYLAALAPAENEQAVQDLARFIGAKSSIGSDVGRHMNSTVLNGKVISGGNTCLVIENVSKVDKALYYGFASHYLDFDDAQANLAGHFSTVLYSALLAVLEPTDTWNEFFRAYIIGAELEGIIGSLINPAHRTQGWHSTGTVGVIGAAAAIGALRGLHGESLAQLLSLAATQSAGMFFQSGTDGKPLHAGLAARNGVWAYELLQHTSLQTSTKPFDPERGWFKTIGNITVTSNDIASRWLAPGQLIDPGLWMKVHPYCSAAICGAEAVEIVAHRLYTFSSYVSKHNYLSPDTEEQDQCRLCATPDFSLWKDIDRVTVHFPPGADAALRYTSPKTGREGQFSIEYVVYQVLAYGVVQDELFKIDSIDQSVRDYMSRIERVYDMPKVSQTERITKVTVTLKNGDTFTETVNNPKGSPKNPLNLEDIRIKLGLILEADQIDRVIEAFTHTDKVESFLQTLRKEGVLHV</sequence>